<evidence type="ECO:0000313" key="2">
    <source>
        <dbReference type="EMBL" id="RMC99590.1"/>
    </source>
</evidence>
<evidence type="ECO:0000256" key="1">
    <source>
        <dbReference type="SAM" id="MobiDB-lite"/>
    </source>
</evidence>
<reference evidence="2 3" key="1">
    <citation type="submission" date="2018-10" db="EMBL/GenBank/DDBJ databases">
        <title>Draft genome sequence of Aquitalea MWU14-2217 isolated from a wild cranberry bog in Provincetown, Massachusetts.</title>
        <authorList>
            <person name="Ebadzadsahrai G."/>
            <person name="Soby S."/>
        </authorList>
    </citation>
    <scope>NUCLEOTIDE SEQUENCE [LARGE SCALE GENOMIC DNA]</scope>
    <source>
        <strain evidence="2 3">MWU14-2217</strain>
    </source>
</reference>
<protein>
    <submittedName>
        <fullName evidence="2">Uncharacterized protein</fullName>
    </submittedName>
</protein>
<evidence type="ECO:0000313" key="3">
    <source>
        <dbReference type="Proteomes" id="UP000274139"/>
    </source>
</evidence>
<name>A0A454JK72_9NEIS</name>
<dbReference type="AlphaFoldDB" id="A0A454JK72"/>
<dbReference type="EMBL" id="RFAR01000024">
    <property type="protein sequence ID" value="RMC99590.1"/>
    <property type="molecule type" value="Genomic_DNA"/>
</dbReference>
<comment type="caution">
    <text evidence="2">The sequence shown here is derived from an EMBL/GenBank/DDBJ whole genome shotgun (WGS) entry which is preliminary data.</text>
</comment>
<feature type="compositionally biased region" description="Pro residues" evidence="1">
    <location>
        <begin position="66"/>
        <end position="81"/>
    </location>
</feature>
<proteinExistence type="predicted"/>
<organism evidence="2 3">
    <name type="scientific">Aquitalea palustris</name>
    <dbReference type="NCBI Taxonomy" id="2480983"/>
    <lineage>
        <taxon>Bacteria</taxon>
        <taxon>Pseudomonadati</taxon>
        <taxon>Pseudomonadota</taxon>
        <taxon>Betaproteobacteria</taxon>
        <taxon>Neisseriales</taxon>
        <taxon>Chromobacteriaceae</taxon>
        <taxon>Aquitalea</taxon>
    </lineage>
</organism>
<feature type="region of interest" description="Disordered" evidence="1">
    <location>
        <begin position="48"/>
        <end position="90"/>
    </location>
</feature>
<dbReference type="Proteomes" id="UP000274139">
    <property type="component" value="Unassembled WGS sequence"/>
</dbReference>
<keyword evidence="3" id="KW-1185">Reference proteome</keyword>
<accession>A0A454JK72</accession>
<gene>
    <name evidence="2" type="ORF">EAY64_07405</name>
</gene>
<sequence>MTELDEATKAKLRAEAARLVSMGMAADKARRIVWDDYLEELAAYAAAQPVAPPPEPEPAPEDETPPSAPPVPAPVLPGPEPPARHSRFWDAKEEPRLTPEWLERNRQQLAQVKRIVGMRNR</sequence>